<protein>
    <recommendedName>
        <fullName evidence="4">Transmembrane protein</fullName>
    </recommendedName>
</protein>
<sequence>MSKAIAAAYVVAVLILMVAASRIGWLRCENFGCMGIGVAWFAWSMAFMPVLAVGAALRWRCALGPTLGKVVRVFLWAQVAVGVALLATWVARA</sequence>
<organism evidence="2 3">
    <name type="scientific">Phytopseudomonas seleniipraecipitans</name>
    <dbReference type="NCBI Taxonomy" id="640205"/>
    <lineage>
        <taxon>Bacteria</taxon>
        <taxon>Pseudomonadati</taxon>
        <taxon>Pseudomonadota</taxon>
        <taxon>Gammaproteobacteria</taxon>
        <taxon>Pseudomonadales</taxon>
        <taxon>Pseudomonadaceae</taxon>
        <taxon>Phytopseudomonas</taxon>
    </lineage>
</organism>
<evidence type="ECO:0000256" key="1">
    <source>
        <dbReference type="SAM" id="Phobius"/>
    </source>
</evidence>
<evidence type="ECO:0000313" key="3">
    <source>
        <dbReference type="Proteomes" id="UP000243378"/>
    </source>
</evidence>
<keyword evidence="1" id="KW-0472">Membrane</keyword>
<keyword evidence="1" id="KW-0812">Transmembrane</keyword>
<accession>A0A1G7GKQ0</accession>
<reference evidence="2 3" key="1">
    <citation type="submission" date="2016-10" db="EMBL/GenBank/DDBJ databases">
        <authorList>
            <person name="de Groot N.N."/>
        </authorList>
    </citation>
    <scope>NUCLEOTIDE SEQUENCE [LARGE SCALE GENOMIC DNA]</scope>
    <source>
        <strain evidence="2 3">LMG 25475</strain>
    </source>
</reference>
<name>A0A1G7GKQ0_9GAMM</name>
<feature type="transmembrane region" description="Helical" evidence="1">
    <location>
        <begin position="36"/>
        <end position="59"/>
    </location>
</feature>
<evidence type="ECO:0000313" key="2">
    <source>
        <dbReference type="EMBL" id="SDE88569.1"/>
    </source>
</evidence>
<feature type="transmembrane region" description="Helical" evidence="1">
    <location>
        <begin position="71"/>
        <end position="91"/>
    </location>
</feature>
<gene>
    <name evidence="2" type="ORF">SAMN05216381_0230</name>
</gene>
<dbReference type="Proteomes" id="UP000243378">
    <property type="component" value="Unassembled WGS sequence"/>
</dbReference>
<dbReference type="AlphaFoldDB" id="A0A1G7GKQ0"/>
<proteinExistence type="predicted"/>
<dbReference type="EMBL" id="FNBM01000001">
    <property type="protein sequence ID" value="SDE88569.1"/>
    <property type="molecule type" value="Genomic_DNA"/>
</dbReference>
<keyword evidence="1" id="KW-1133">Transmembrane helix</keyword>
<evidence type="ECO:0008006" key="4">
    <source>
        <dbReference type="Google" id="ProtNLM"/>
    </source>
</evidence>